<dbReference type="AlphaFoldDB" id="A0AAT9G6D6"/>
<dbReference type="InterPro" id="IPR016195">
    <property type="entry name" value="Pol/histidinol_Pase-like"/>
</dbReference>
<dbReference type="EMBL" id="AP029170">
    <property type="protein sequence ID" value="BFD45374.1"/>
    <property type="molecule type" value="Genomic_DNA"/>
</dbReference>
<evidence type="ECO:0000256" key="4">
    <source>
        <dbReference type="ARBA" id="ARBA00019114"/>
    </source>
</evidence>
<evidence type="ECO:0000256" key="5">
    <source>
        <dbReference type="ARBA" id="ARBA00022490"/>
    </source>
</evidence>
<evidence type="ECO:0000256" key="12">
    <source>
        <dbReference type="ARBA" id="ARBA00049244"/>
    </source>
</evidence>
<name>A0AAT9G6D6_9RICK</name>
<dbReference type="Pfam" id="PF02811">
    <property type="entry name" value="PHP"/>
    <property type="match status" value="1"/>
</dbReference>
<evidence type="ECO:0000256" key="1">
    <source>
        <dbReference type="ARBA" id="ARBA00004496"/>
    </source>
</evidence>
<dbReference type="SMART" id="SM00481">
    <property type="entry name" value="POLIIIAc"/>
    <property type="match status" value="1"/>
</dbReference>
<feature type="domain" description="Polymerase/histidinol phosphatase N-terminal" evidence="13">
    <location>
        <begin position="6"/>
        <end position="73"/>
    </location>
</feature>
<evidence type="ECO:0000256" key="6">
    <source>
        <dbReference type="ARBA" id="ARBA00022679"/>
    </source>
</evidence>
<dbReference type="Gene3D" id="1.10.10.1600">
    <property type="entry name" value="Bacterial DNA polymerase III alpha subunit, thumb domain"/>
    <property type="match status" value="1"/>
</dbReference>
<keyword evidence="6" id="KW-0808">Transferase</keyword>
<evidence type="ECO:0000259" key="13">
    <source>
        <dbReference type="SMART" id="SM00481"/>
    </source>
</evidence>
<keyword evidence="9" id="KW-0239">DNA-directed DNA polymerase</keyword>
<proteinExistence type="inferred from homology"/>
<comment type="subcellular location">
    <subcellularLocation>
        <location evidence="1">Cytoplasm</location>
    </subcellularLocation>
</comment>
<comment type="similarity">
    <text evidence="2">Belongs to the DNA polymerase type-C family. DnaE subfamily.</text>
</comment>
<organism evidence="14">
    <name type="scientific">Candidatus Tisiphia endosymbiont of Sergentomyia squamirostris</name>
    <dbReference type="NCBI Taxonomy" id="3113639"/>
    <lineage>
        <taxon>Bacteria</taxon>
        <taxon>Pseudomonadati</taxon>
        <taxon>Pseudomonadota</taxon>
        <taxon>Alphaproteobacteria</taxon>
        <taxon>Rickettsiales</taxon>
        <taxon>Rickettsiaceae</taxon>
        <taxon>Rickettsieae</taxon>
        <taxon>Candidatus Tisiphia</taxon>
    </lineage>
</organism>
<accession>A0AAT9G6D6</accession>
<dbReference type="EC" id="2.7.7.7" evidence="3"/>
<dbReference type="InterPro" id="IPR004013">
    <property type="entry name" value="PHP_dom"/>
</dbReference>
<reference evidence="14" key="1">
    <citation type="submission" date="2024-01" db="EMBL/GenBank/DDBJ databases">
        <title>Sequencing the genomes of a sandfly, Sergentomyia squamirostris, and its two endosymbionts.</title>
        <authorList>
            <person name="Itokawa K."/>
            <person name="Sanjoba C."/>
        </authorList>
    </citation>
    <scope>NUCLEOTIDE SEQUENCE</scope>
    <source>
        <strain evidence="14">RiSSQ</strain>
    </source>
</reference>
<dbReference type="CDD" id="cd04485">
    <property type="entry name" value="DnaE_OBF"/>
    <property type="match status" value="1"/>
</dbReference>
<evidence type="ECO:0000256" key="2">
    <source>
        <dbReference type="ARBA" id="ARBA00009496"/>
    </source>
</evidence>
<dbReference type="CDD" id="cd07433">
    <property type="entry name" value="PHP_PolIIIA_DnaE1"/>
    <property type="match status" value="1"/>
</dbReference>
<keyword evidence="5" id="KW-0963">Cytoplasm</keyword>
<comment type="function">
    <text evidence="10">DNA polymerase III is a complex, multichain enzyme responsible for most of the replicative synthesis in bacteria. This DNA polymerase also exhibits 3' to 5' exonuclease activity. The alpha chain is the DNA polymerase.</text>
</comment>
<dbReference type="GO" id="GO:0008408">
    <property type="term" value="F:3'-5' exonuclease activity"/>
    <property type="evidence" value="ECO:0007669"/>
    <property type="project" value="InterPro"/>
</dbReference>
<dbReference type="SUPFAM" id="SSF89550">
    <property type="entry name" value="PHP domain-like"/>
    <property type="match status" value="1"/>
</dbReference>
<dbReference type="Pfam" id="PF14579">
    <property type="entry name" value="HHH_6"/>
    <property type="match status" value="1"/>
</dbReference>
<dbReference type="PANTHER" id="PTHR32294:SF0">
    <property type="entry name" value="DNA POLYMERASE III SUBUNIT ALPHA"/>
    <property type="match status" value="1"/>
</dbReference>
<comment type="catalytic activity">
    <reaction evidence="12">
        <text>DNA(n) + a 2'-deoxyribonucleoside 5'-triphosphate = DNA(n+1) + diphosphate</text>
        <dbReference type="Rhea" id="RHEA:22508"/>
        <dbReference type="Rhea" id="RHEA-COMP:17339"/>
        <dbReference type="Rhea" id="RHEA-COMP:17340"/>
        <dbReference type="ChEBI" id="CHEBI:33019"/>
        <dbReference type="ChEBI" id="CHEBI:61560"/>
        <dbReference type="ChEBI" id="CHEBI:173112"/>
        <dbReference type="EC" id="2.7.7.7"/>
    </reaction>
</comment>
<keyword evidence="7" id="KW-0548">Nucleotidyltransferase</keyword>
<keyword evidence="8" id="KW-0235">DNA replication</keyword>
<protein>
    <recommendedName>
        <fullName evidence="4">DNA polymerase III subunit alpha</fullName>
        <ecNumber evidence="3">2.7.7.7</ecNumber>
    </recommendedName>
</protein>
<sequence>MKFDFIHLRVQSSYSFLESALTIDRIVELAQLHKMPAICLADKGNLFGSLEFALSSCRAGVQPINGAIVNVAFTKDNFSEMVLIAKDEVGYKNLLKAVSASFTENDRKICNHITFADLVKYHEGLIILSAYTDGIIGKSLIDGNEELAIFWTTKLQSIFGDRFYFEIMRHNLAIEQSIEEKYIKIADDLGIPLIATNKVLFSDVNMHDAHDVLLCISAGVSKEEENRKKVSTGCYFKSPKEMLELFSDLPDAIQNTVHLAQRCHFMAHANPPMLPNFSSLDINEIDIIKQNSTAGLLSRLDTKFKWENIAIDKQQDIKQQYLTRLNYELDIICRMDFAGYFLIVSDFIKWSKEQGIMVGPGRGSGAGSIVAWSLLITDLDPIKFGLLFERFLNPERISMPDFDIDFCQERREEVINYVRSKYGDNKVGQIITFGKMQAKAVIKDVSRVLGLPYKYAEYLTELVPFNAVTPVTLNQAIKEIKELNNAAHGSGLYNLDGQEELIKQVLDTSLVLEGLNRHASTHAAGIVIAGKDLVEILPVYKDLNSDMLVVQYSMKYAEIAGLIKFDFLGLQTLTVITKCLELLKQQGINIDFTNMLFDDQKTYELLCSGRATGVFQFESSGMQDALRRLKPDSIQDIIALGALYRPGPMDNIPTYIACKHGLQLPDYLHEMLKPILEETYGVVIYQEQVLEIAKVIAGYSLGGADLLRKAMGKKIKSEMAEQEETFIKGAIANNISRQQAESIFTTVAKFASYGFNKAHASAYGVISYQTAYLKANFPAEFLVACLNLELNNHDKINLFMQEARNNNITIIPPNINLSTGYFSTTHEEGKTFIIYALGAIKSVTATFGKILAEERVKNGKFKNIIDFIERLPLKSINRKLLESLIKAGCFDTLHSNRNQLLLSIAKLLAYASSYHAEKVSDQFSLIKVNSASQQVLIEAEPLDNNTVSSYEFEVLGLFITLHPLSRYQDLLARLNIATSLDLQNDSGSTSSRQIRITGVIQKKDSRMSSRGRFVTLQLSDQFGIFELTIYSEEILKNFVHLLDIQCLVVAHCDLFKDAGGTRLIAKSFTTIDDIMNEERLEIKLYPQNHYELCQIVDLLKNRISPERSNTRIILLLKVSIQDEFQELARCTSGERTRRSKIVVPTRSSIVPQRQHLKGKGCIDNNFIARVHLPEILCLETEDFEFLNRFMLGSS</sequence>
<dbReference type="Pfam" id="PF17657">
    <property type="entry name" value="DNA_pol3_finger"/>
    <property type="match status" value="1"/>
</dbReference>
<dbReference type="InterPro" id="IPR029460">
    <property type="entry name" value="DNAPol_HHH"/>
</dbReference>
<evidence type="ECO:0000256" key="9">
    <source>
        <dbReference type="ARBA" id="ARBA00022932"/>
    </source>
</evidence>
<evidence type="ECO:0000256" key="11">
    <source>
        <dbReference type="ARBA" id="ARBA00026073"/>
    </source>
</evidence>
<dbReference type="NCBIfam" id="TIGR00594">
    <property type="entry name" value="polc"/>
    <property type="match status" value="1"/>
</dbReference>
<evidence type="ECO:0000256" key="3">
    <source>
        <dbReference type="ARBA" id="ARBA00012417"/>
    </source>
</evidence>
<dbReference type="InterPro" id="IPR040982">
    <property type="entry name" value="DNA_pol3_finger"/>
</dbReference>
<dbReference type="GO" id="GO:0005737">
    <property type="term" value="C:cytoplasm"/>
    <property type="evidence" value="ECO:0007669"/>
    <property type="project" value="UniProtKB-SubCell"/>
</dbReference>
<gene>
    <name evidence="14" type="primary">dnaE</name>
    <name evidence="14" type="ORF">DMENIID0002_00200</name>
</gene>
<comment type="subunit">
    <text evidence="11">DNA polymerase III contains a core (composed of alpha, epsilon and theta chains) that associates with a tau subunit. This core dimerizes to form the POLIII' complex. PolIII' associates with the gamma complex (composed of gamma, delta, delta', psi and chi chains) and with the beta chain to form the complete DNA polymerase III complex.</text>
</comment>
<dbReference type="Gene3D" id="3.20.20.140">
    <property type="entry name" value="Metal-dependent hydrolases"/>
    <property type="match status" value="1"/>
</dbReference>
<evidence type="ECO:0000313" key="14">
    <source>
        <dbReference type="EMBL" id="BFD45374.1"/>
    </source>
</evidence>
<dbReference type="InterPro" id="IPR011708">
    <property type="entry name" value="DNA_pol3_alpha_NTPase_dom"/>
</dbReference>
<dbReference type="Pfam" id="PF07733">
    <property type="entry name" value="DNA_pol3_alpha"/>
    <property type="match status" value="1"/>
</dbReference>
<dbReference type="InterPro" id="IPR049821">
    <property type="entry name" value="PolIIIA_DnaE1_PHP"/>
</dbReference>
<dbReference type="InterPro" id="IPR003141">
    <property type="entry name" value="Pol/His_phosphatase_N"/>
</dbReference>
<dbReference type="NCBIfam" id="NF004226">
    <property type="entry name" value="PRK05673.1"/>
    <property type="match status" value="1"/>
</dbReference>
<dbReference type="GO" id="GO:0003887">
    <property type="term" value="F:DNA-directed DNA polymerase activity"/>
    <property type="evidence" value="ECO:0007669"/>
    <property type="project" value="UniProtKB-KW"/>
</dbReference>
<dbReference type="PANTHER" id="PTHR32294">
    <property type="entry name" value="DNA POLYMERASE III SUBUNIT ALPHA"/>
    <property type="match status" value="1"/>
</dbReference>
<evidence type="ECO:0000256" key="7">
    <source>
        <dbReference type="ARBA" id="ARBA00022695"/>
    </source>
</evidence>
<evidence type="ECO:0000256" key="8">
    <source>
        <dbReference type="ARBA" id="ARBA00022705"/>
    </source>
</evidence>
<evidence type="ECO:0000256" key="10">
    <source>
        <dbReference type="ARBA" id="ARBA00025611"/>
    </source>
</evidence>
<dbReference type="Gene3D" id="1.10.150.870">
    <property type="match status" value="1"/>
</dbReference>
<dbReference type="InterPro" id="IPR041931">
    <property type="entry name" value="DNA_pol3_alpha_thumb_dom"/>
</dbReference>
<dbReference type="GO" id="GO:0006260">
    <property type="term" value="P:DNA replication"/>
    <property type="evidence" value="ECO:0007669"/>
    <property type="project" value="UniProtKB-KW"/>
</dbReference>
<dbReference type="InterPro" id="IPR004805">
    <property type="entry name" value="DnaE2/DnaE/PolC"/>
</dbReference>